<dbReference type="AlphaFoldDB" id="A0A9K3D9X3"/>
<dbReference type="EMBL" id="BDIP01005620">
    <property type="protein sequence ID" value="GIQ89963.1"/>
    <property type="molecule type" value="Genomic_DNA"/>
</dbReference>
<comment type="caution">
    <text evidence="2">The sequence shown here is derived from an EMBL/GenBank/DDBJ whole genome shotgun (WGS) entry which is preliminary data.</text>
</comment>
<proteinExistence type="predicted"/>
<sequence length="53" mass="6078">MNPSSSYVFDDMDNTPQESDEREIRFNVIKKNRRGTKQIRGLAMSRSGISNLS</sequence>
<dbReference type="Proteomes" id="UP000265618">
    <property type="component" value="Unassembled WGS sequence"/>
</dbReference>
<name>A0A9K3D9X3_9EUKA</name>
<feature type="non-terminal residue" evidence="2">
    <location>
        <position position="53"/>
    </location>
</feature>
<evidence type="ECO:0000313" key="2">
    <source>
        <dbReference type="EMBL" id="GIQ89963.1"/>
    </source>
</evidence>
<feature type="region of interest" description="Disordered" evidence="1">
    <location>
        <begin position="1"/>
        <end position="22"/>
    </location>
</feature>
<feature type="compositionally biased region" description="Acidic residues" evidence="1">
    <location>
        <begin position="10"/>
        <end position="21"/>
    </location>
</feature>
<gene>
    <name evidence="2" type="ORF">KIPB_012589</name>
</gene>
<accession>A0A9K3D9X3</accession>
<reference evidence="2 3" key="1">
    <citation type="journal article" date="2018" name="PLoS ONE">
        <title>The draft genome of Kipferlia bialata reveals reductive genome evolution in fornicate parasites.</title>
        <authorList>
            <person name="Tanifuji G."/>
            <person name="Takabayashi S."/>
            <person name="Kume K."/>
            <person name="Takagi M."/>
            <person name="Nakayama T."/>
            <person name="Kamikawa R."/>
            <person name="Inagaki Y."/>
            <person name="Hashimoto T."/>
        </authorList>
    </citation>
    <scope>NUCLEOTIDE SEQUENCE [LARGE SCALE GENOMIC DNA]</scope>
    <source>
        <strain evidence="2">NY0173</strain>
    </source>
</reference>
<keyword evidence="3" id="KW-1185">Reference proteome</keyword>
<protein>
    <submittedName>
        <fullName evidence="2">Uncharacterized protein</fullName>
    </submittedName>
</protein>
<organism evidence="2 3">
    <name type="scientific">Kipferlia bialata</name>
    <dbReference type="NCBI Taxonomy" id="797122"/>
    <lineage>
        <taxon>Eukaryota</taxon>
        <taxon>Metamonada</taxon>
        <taxon>Carpediemonas-like organisms</taxon>
        <taxon>Kipferlia</taxon>
    </lineage>
</organism>
<evidence type="ECO:0000256" key="1">
    <source>
        <dbReference type="SAM" id="MobiDB-lite"/>
    </source>
</evidence>
<evidence type="ECO:0000313" key="3">
    <source>
        <dbReference type="Proteomes" id="UP000265618"/>
    </source>
</evidence>